<dbReference type="InterPro" id="IPR008990">
    <property type="entry name" value="Elect_transpt_acc-like_dom_sf"/>
</dbReference>
<accession>A0AAD7UI05</accession>
<dbReference type="InterPro" id="IPR000408">
    <property type="entry name" value="Reg_chr_condens"/>
</dbReference>
<comment type="caution">
    <text evidence="7">The sequence shown here is derived from an EMBL/GenBank/DDBJ whole genome shotgun (WGS) entry which is preliminary data.</text>
</comment>
<dbReference type="InterPro" id="IPR049054">
    <property type="entry name" value="CN_hydtase_beta-like_N"/>
</dbReference>
<evidence type="ECO:0000313" key="7">
    <source>
        <dbReference type="EMBL" id="KAJ8607424.1"/>
    </source>
</evidence>
<proteinExistence type="predicted"/>
<gene>
    <name evidence="7" type="ORF">CTAYLR_009985</name>
</gene>
<dbReference type="SUPFAM" id="SSF56209">
    <property type="entry name" value="Nitrile hydratase alpha chain"/>
    <property type="match status" value="1"/>
</dbReference>
<dbReference type="InterPro" id="IPR042262">
    <property type="entry name" value="CN_hydtase_beta_C"/>
</dbReference>
<organism evidence="7 8">
    <name type="scientific">Chrysophaeum taylorii</name>
    <dbReference type="NCBI Taxonomy" id="2483200"/>
    <lineage>
        <taxon>Eukaryota</taxon>
        <taxon>Sar</taxon>
        <taxon>Stramenopiles</taxon>
        <taxon>Ochrophyta</taxon>
        <taxon>Pelagophyceae</taxon>
        <taxon>Pelagomonadales</taxon>
        <taxon>Pelagomonadaceae</taxon>
        <taxon>Chrysophaeum</taxon>
    </lineage>
</organism>
<dbReference type="InterPro" id="IPR004232">
    <property type="entry name" value="CN_Hdrtase_a/SCN_Hdrlase_g"/>
</dbReference>
<evidence type="ECO:0000256" key="2">
    <source>
        <dbReference type="ARBA" id="ARBA00022737"/>
    </source>
</evidence>
<keyword evidence="1" id="KW-0479">Metal-binding</keyword>
<feature type="compositionally biased region" description="Basic and acidic residues" evidence="4">
    <location>
        <begin position="840"/>
        <end position="850"/>
    </location>
</feature>
<feature type="domain" description="Nitrile hydratase beta subunit-like N-terminal" evidence="6">
    <location>
        <begin position="612"/>
        <end position="712"/>
    </location>
</feature>
<dbReference type="SUPFAM" id="SSF50985">
    <property type="entry name" value="RCC1/BLIP-II"/>
    <property type="match status" value="1"/>
</dbReference>
<evidence type="ECO:0000256" key="4">
    <source>
        <dbReference type="SAM" id="MobiDB-lite"/>
    </source>
</evidence>
<dbReference type="GO" id="GO:0046914">
    <property type="term" value="F:transition metal ion binding"/>
    <property type="evidence" value="ECO:0007669"/>
    <property type="project" value="InterPro"/>
</dbReference>
<dbReference type="Gene3D" id="3.90.330.10">
    <property type="entry name" value="Nitrile hydratase alpha /Thiocyanate hydrolase gamma"/>
    <property type="match status" value="1"/>
</dbReference>
<reference evidence="7" key="1">
    <citation type="submission" date="2023-01" db="EMBL/GenBank/DDBJ databases">
        <title>Metagenome sequencing of chrysophaentin producing Chrysophaeum taylorii.</title>
        <authorList>
            <person name="Davison J."/>
            <person name="Bewley C."/>
        </authorList>
    </citation>
    <scope>NUCLEOTIDE SEQUENCE</scope>
    <source>
        <strain evidence="7">NIES-1699</strain>
    </source>
</reference>
<dbReference type="Pfam" id="PF21006">
    <property type="entry name" value="NHase_beta_N"/>
    <property type="match status" value="1"/>
</dbReference>
<dbReference type="InterPro" id="IPR036648">
    <property type="entry name" value="CN_Hdrase_a/SCN_Hdrase_g_sf"/>
</dbReference>
<keyword evidence="8" id="KW-1185">Reference proteome</keyword>
<evidence type="ECO:0000259" key="5">
    <source>
        <dbReference type="Pfam" id="PF02979"/>
    </source>
</evidence>
<dbReference type="Proteomes" id="UP001230188">
    <property type="component" value="Unassembled WGS sequence"/>
</dbReference>
<protein>
    <recommendedName>
        <fullName evidence="9">Nitrile hydratase</fullName>
    </recommendedName>
</protein>
<evidence type="ECO:0000256" key="3">
    <source>
        <dbReference type="PROSITE-ProRule" id="PRU00235"/>
    </source>
</evidence>
<dbReference type="Gene3D" id="2.130.10.30">
    <property type="entry name" value="Regulator of chromosome condensation 1/beta-lactamase-inhibitor protein II"/>
    <property type="match status" value="1"/>
</dbReference>
<dbReference type="AlphaFoldDB" id="A0AAD7UI05"/>
<dbReference type="InterPro" id="IPR009091">
    <property type="entry name" value="RCC1/BLIP-II"/>
</dbReference>
<dbReference type="PANTHER" id="PTHR22870:SF408">
    <property type="entry name" value="OS09G0560450 PROTEIN"/>
    <property type="match status" value="1"/>
</dbReference>
<evidence type="ECO:0000256" key="1">
    <source>
        <dbReference type="ARBA" id="ARBA00022723"/>
    </source>
</evidence>
<dbReference type="Gene3D" id="2.30.30.50">
    <property type="match status" value="1"/>
</dbReference>
<dbReference type="Gene3D" id="1.10.472.20">
    <property type="entry name" value="Nitrile hydratase, beta subunit"/>
    <property type="match status" value="1"/>
</dbReference>
<dbReference type="Pfam" id="PF00415">
    <property type="entry name" value="RCC1"/>
    <property type="match status" value="1"/>
</dbReference>
<feature type="repeat" description="RCC1" evidence="3">
    <location>
        <begin position="530"/>
        <end position="577"/>
    </location>
</feature>
<dbReference type="SUPFAM" id="SSF50090">
    <property type="entry name" value="Electron transport accessory proteins"/>
    <property type="match status" value="1"/>
</dbReference>
<evidence type="ECO:0000259" key="6">
    <source>
        <dbReference type="Pfam" id="PF21006"/>
    </source>
</evidence>
<dbReference type="InterPro" id="IPR051210">
    <property type="entry name" value="Ub_ligase/GEF_domain"/>
</dbReference>
<evidence type="ECO:0000313" key="8">
    <source>
        <dbReference type="Proteomes" id="UP001230188"/>
    </source>
</evidence>
<evidence type="ECO:0008006" key="9">
    <source>
        <dbReference type="Google" id="ProtNLM"/>
    </source>
</evidence>
<sequence length="1062" mass="116011">MDVRRVDALREEYPNCRELQVPEEAVEWSVSELTLFFASCGEIAPRSQAERRSAEAAWEQKLLRDREVRRWRESERAGLEALARVSPAPIASRDASHFERAARGLDAREPSVVDGLERSWCKTAAAARRPEAREEIAMLVRPPAGTGEPLAVSTPTRCGLSAVARKALGRQADALRERLDLLARLGSGAARAHLAAGGWLTVCPVGGLHKEGYASDSSDDSLVAVSALAPVRGDRTETRIPRLAALPTTVLARLPNRGALGCCCRSLAALVLSDELWRASPRSWVPGGRDLAVSRTATLDAWGNGARGQLGLGDCQPRRAPCRVLLSDQQNVSRIDARGDASACAYADGRVFAWGEGRPEPVQLECDALPEEEEEEEPVDIEVLEGLVVVVRYSRGRERLFRVPGTARDVASTRGSFVWGSAVLQVARVAPARTAAVTADGKLLLLLLRANTSSRKPTRLLPYHRVVQIAAAAFDDKDNSFLALTDAGRVVEILTTTTADSRATRPVEGLRDVVWIGAGEAFAAALDDDGGLFAWGRDETLLSQPRVSAPWPVWPLATHKVLAAAAGRAHLLALSLPRSRAAAALVPHGSWFVSHRHRRPRVSARGEWATRPFDVGGVQLSGPLELTEKPLERWEVETHALLVYLVAQRKLKVDELRSGIEALDAHRYAAWSYYSKWAASMATASLARGYVLEDELNSALGGAANQQSTHEPAFQEGDVVRVKRDDSSLCRWRKPHVRVPGYVFGAVGVVERYRGTFDDPEFLAFRGTPGAMPLYTVRFAHAALGWEGNATVTAEIYQGWLERSEDDDPSSSGGGDLLFAKTKTKTKTTTPDHHHHHHHDDHEHPSRYETELRAVEKQAPETPGERLTGALVRTLAANGHVELADLRKAIEEVERLAAPATPDSIGPRVVARAWKSPEFKRRLLDDAQAALADEFGVDATNSTAPTKLVVVADEPGLKNLAVCTLCSCYPITLLGISPSWYKDVKYRARAIRDPRELLKSDFGLDLPASTHIKVHDATADCRYLVLPEPPPGVDLRDDERDLARLVTRDSMIGVSLILSTTR</sequence>
<dbReference type="PANTHER" id="PTHR22870">
    <property type="entry name" value="REGULATOR OF CHROMOSOME CONDENSATION"/>
    <property type="match status" value="1"/>
</dbReference>
<dbReference type="Pfam" id="PF02979">
    <property type="entry name" value="NHase_alpha"/>
    <property type="match status" value="1"/>
</dbReference>
<feature type="repeat" description="RCC1" evidence="3">
    <location>
        <begin position="297"/>
        <end position="348"/>
    </location>
</feature>
<dbReference type="GO" id="GO:0018822">
    <property type="term" value="F:nitrile hydratase activity"/>
    <property type="evidence" value="ECO:0007669"/>
    <property type="project" value="UniProtKB-EC"/>
</dbReference>
<name>A0AAD7UI05_9STRA</name>
<dbReference type="PROSITE" id="PS50012">
    <property type="entry name" value="RCC1_3"/>
    <property type="match status" value="2"/>
</dbReference>
<dbReference type="EMBL" id="JAQMWT010000217">
    <property type="protein sequence ID" value="KAJ8607424.1"/>
    <property type="molecule type" value="Genomic_DNA"/>
</dbReference>
<feature type="region of interest" description="Disordered" evidence="4">
    <location>
        <begin position="824"/>
        <end position="850"/>
    </location>
</feature>
<keyword evidence="2" id="KW-0677">Repeat</keyword>
<feature type="domain" description="Nitrile hydratase alpha/Thiocyanate hydrolase gamma" evidence="5">
    <location>
        <begin position="868"/>
        <end position="1054"/>
    </location>
</feature>